<keyword evidence="4" id="KW-0378">Hydrolase</keyword>
<dbReference type="SMART" id="SM01011">
    <property type="entry name" value="AMP_N"/>
    <property type="match status" value="1"/>
</dbReference>
<dbReference type="GO" id="GO:0006508">
    <property type="term" value="P:proteolysis"/>
    <property type="evidence" value="ECO:0007669"/>
    <property type="project" value="TreeGrafter"/>
</dbReference>
<keyword evidence="7" id="KW-1185">Reference proteome</keyword>
<dbReference type="STRING" id="451379.A0A0N5AX73"/>
<dbReference type="WBParaSite" id="SMUV_0000954501-mRNA-1">
    <property type="protein sequence ID" value="SMUV_0000954501-mRNA-1"/>
    <property type="gene ID" value="SMUV_0000954501"/>
</dbReference>
<dbReference type="GO" id="GO:0070006">
    <property type="term" value="F:metalloaminopeptidase activity"/>
    <property type="evidence" value="ECO:0007669"/>
    <property type="project" value="InterPro"/>
</dbReference>
<dbReference type="Gene3D" id="3.90.230.10">
    <property type="entry name" value="Creatinase/methionine aminopeptidase superfamily"/>
    <property type="match status" value="1"/>
</dbReference>
<evidence type="ECO:0000256" key="5">
    <source>
        <dbReference type="ARBA" id="ARBA00023211"/>
    </source>
</evidence>
<sequence length="456" mass="51712">MFTSVSRRTLQTLPVRSLLRTFQSTVAKQEFIDRRRLLVESLRPDVSEKERQRPVVILAAAAKQQFSSRDVPYPYRQWSYFRYLTGLTIPKALVTITGSSNQLPTSTLYYTERTEREKLWEGSGLNKFEMQIISGVDEIRDLKCLGEDLEKLNPLVICCDITQFDYINSVSQVLSSGSTRTLPLCEYVDKLRWIKSRAEINLIHKTCEIGSKAMNEVIANCCDISNENMVVGRLEYEVRRRNASCLAYPPVVAGGKRANVIHYLDANQQLHEGDTVLVDAGCEYEGYVSDISRVFPISGKFSNSQMALYDALLTIHETLIKTAETVRPLTLNQLYIIMIDEMVQAFGELGIFKEQLTSQQLLSAMEALCPHHVSHYLGLDVHDTPTVARNIPLLPGVVFTIEPGVYIHENNEEIREEFRGIGMRIEDDILITEDGCEVLTQPCLKRSCDIEGLMRA</sequence>
<dbReference type="InterPro" id="IPR007865">
    <property type="entry name" value="Aminopep_P_N"/>
</dbReference>
<name>A0A0N5AX73_9BILA</name>
<evidence type="ECO:0000259" key="6">
    <source>
        <dbReference type="SMART" id="SM01011"/>
    </source>
</evidence>
<comment type="cofactor">
    <cofactor evidence="1">
        <name>Mn(2+)</name>
        <dbReference type="ChEBI" id="CHEBI:29035"/>
    </cofactor>
</comment>
<dbReference type="GO" id="GO:0005739">
    <property type="term" value="C:mitochondrion"/>
    <property type="evidence" value="ECO:0007669"/>
    <property type="project" value="TreeGrafter"/>
</dbReference>
<protein>
    <submittedName>
        <fullName evidence="8">AMP_N domain-containing protein</fullName>
    </submittedName>
</protein>
<dbReference type="InterPro" id="IPR036005">
    <property type="entry name" value="Creatinase/aminopeptidase-like"/>
</dbReference>
<dbReference type="PANTHER" id="PTHR43226">
    <property type="entry name" value="XAA-PRO AMINOPEPTIDASE 3"/>
    <property type="match status" value="1"/>
</dbReference>
<dbReference type="InterPro" id="IPR052433">
    <property type="entry name" value="X-Pro_dipept-like"/>
</dbReference>
<accession>A0A0N5AX73</accession>
<dbReference type="CDD" id="cd01087">
    <property type="entry name" value="Prolidase"/>
    <property type="match status" value="1"/>
</dbReference>
<dbReference type="SUPFAM" id="SSF55920">
    <property type="entry name" value="Creatinase/aminopeptidase"/>
    <property type="match status" value="1"/>
</dbReference>
<reference evidence="8" key="1">
    <citation type="submission" date="2017-02" db="UniProtKB">
        <authorList>
            <consortium name="WormBaseParasite"/>
        </authorList>
    </citation>
    <scope>IDENTIFICATION</scope>
</reference>
<dbReference type="Proteomes" id="UP000046393">
    <property type="component" value="Unplaced"/>
</dbReference>
<evidence type="ECO:0000256" key="4">
    <source>
        <dbReference type="ARBA" id="ARBA00022801"/>
    </source>
</evidence>
<keyword evidence="3" id="KW-0479">Metal-binding</keyword>
<evidence type="ECO:0000256" key="1">
    <source>
        <dbReference type="ARBA" id="ARBA00001936"/>
    </source>
</evidence>
<dbReference type="Pfam" id="PF00557">
    <property type="entry name" value="Peptidase_M24"/>
    <property type="match status" value="1"/>
</dbReference>
<comment type="similarity">
    <text evidence="2">Belongs to the peptidase M24B family.</text>
</comment>
<dbReference type="Gene3D" id="3.40.350.10">
    <property type="entry name" value="Creatinase/prolidase N-terminal domain"/>
    <property type="match status" value="1"/>
</dbReference>
<dbReference type="InterPro" id="IPR029149">
    <property type="entry name" value="Creatin/AminoP/Spt16_N"/>
</dbReference>
<proteinExistence type="inferred from homology"/>
<dbReference type="PANTHER" id="PTHR43226:SF4">
    <property type="entry name" value="XAA-PRO AMINOPEPTIDASE 3"/>
    <property type="match status" value="1"/>
</dbReference>
<evidence type="ECO:0000313" key="7">
    <source>
        <dbReference type="Proteomes" id="UP000046393"/>
    </source>
</evidence>
<keyword evidence="5" id="KW-0464">Manganese</keyword>
<evidence type="ECO:0000256" key="3">
    <source>
        <dbReference type="ARBA" id="ARBA00022723"/>
    </source>
</evidence>
<dbReference type="GO" id="GO:0030145">
    <property type="term" value="F:manganese ion binding"/>
    <property type="evidence" value="ECO:0007669"/>
    <property type="project" value="InterPro"/>
</dbReference>
<evidence type="ECO:0000313" key="8">
    <source>
        <dbReference type="WBParaSite" id="SMUV_0000954501-mRNA-1"/>
    </source>
</evidence>
<feature type="domain" description="Aminopeptidase P N-terminal" evidence="6">
    <location>
        <begin position="26"/>
        <end position="168"/>
    </location>
</feature>
<dbReference type="Pfam" id="PF05195">
    <property type="entry name" value="AMP_N"/>
    <property type="match status" value="1"/>
</dbReference>
<dbReference type="SUPFAM" id="SSF53092">
    <property type="entry name" value="Creatinase/prolidase N-terminal domain"/>
    <property type="match status" value="1"/>
</dbReference>
<organism evidence="7 8">
    <name type="scientific">Syphacia muris</name>
    <dbReference type="NCBI Taxonomy" id="451379"/>
    <lineage>
        <taxon>Eukaryota</taxon>
        <taxon>Metazoa</taxon>
        <taxon>Ecdysozoa</taxon>
        <taxon>Nematoda</taxon>
        <taxon>Chromadorea</taxon>
        <taxon>Rhabditida</taxon>
        <taxon>Spirurina</taxon>
        <taxon>Oxyuridomorpha</taxon>
        <taxon>Oxyuroidea</taxon>
        <taxon>Oxyuridae</taxon>
        <taxon>Syphacia</taxon>
    </lineage>
</organism>
<dbReference type="AlphaFoldDB" id="A0A0N5AX73"/>
<evidence type="ECO:0000256" key="2">
    <source>
        <dbReference type="ARBA" id="ARBA00008766"/>
    </source>
</evidence>
<dbReference type="InterPro" id="IPR000994">
    <property type="entry name" value="Pept_M24"/>
</dbReference>